<evidence type="ECO:0000313" key="6">
    <source>
        <dbReference type="EMBL" id="MBB4135968.1"/>
    </source>
</evidence>
<dbReference type="GO" id="GO:0004069">
    <property type="term" value="F:L-aspartate:2-oxoglutarate aminotransferase activity"/>
    <property type="evidence" value="ECO:0007669"/>
    <property type="project" value="InterPro"/>
</dbReference>
<dbReference type="InterPro" id="IPR046346">
    <property type="entry name" value="Aminoacid_DH-like_N_sf"/>
</dbReference>
<comment type="caution">
    <text evidence="6">The sequence shown here is derived from an EMBL/GenBank/DDBJ whole genome shotgun (WGS) entry which is preliminary data.</text>
</comment>
<gene>
    <name evidence="6" type="ORF">BKA16_002520</name>
</gene>
<feature type="domain" description="NAD-glutamate dehydrogenase ACT2" evidence="4">
    <location>
        <begin position="331"/>
        <end position="419"/>
    </location>
</feature>
<evidence type="ECO:0000313" key="7">
    <source>
        <dbReference type="Proteomes" id="UP000551501"/>
    </source>
</evidence>
<dbReference type="GO" id="GO:0006538">
    <property type="term" value="P:L-glutamate catabolic process"/>
    <property type="evidence" value="ECO:0007669"/>
    <property type="project" value="InterPro"/>
</dbReference>
<feature type="domain" description="NAD-glutamate dehydrogenase catalytic" evidence="1">
    <location>
        <begin position="639"/>
        <end position="1129"/>
    </location>
</feature>
<dbReference type="InterPro" id="IPR048381">
    <property type="entry name" value="GDH_C"/>
</dbReference>
<dbReference type="InterPro" id="IPR036291">
    <property type="entry name" value="NAD(P)-bd_dom_sf"/>
</dbReference>
<feature type="domain" description="NAD-specific glutamate dehydrogenase C-terminal" evidence="2">
    <location>
        <begin position="1177"/>
        <end position="1510"/>
    </location>
</feature>
<dbReference type="Pfam" id="PF21076">
    <property type="entry name" value="GDH_ACT2"/>
    <property type="match status" value="1"/>
</dbReference>
<feature type="domain" description="NAD-glutamate dehydrogenase ACT3" evidence="5">
    <location>
        <begin position="475"/>
        <end position="534"/>
    </location>
</feature>
<dbReference type="EMBL" id="JACIFP010000001">
    <property type="protein sequence ID" value="MBB4135968.1"/>
    <property type="molecule type" value="Genomic_DNA"/>
</dbReference>
<dbReference type="PIRSF" id="PIRSF036761">
    <property type="entry name" value="GDH_Mll4104"/>
    <property type="match status" value="1"/>
</dbReference>
<sequence>MGSELTAQYLAGIGEQPDERRQQQLARHLAVGAVRTPGRTRLAATRLDDGAIEVQAVLEDVPLLVESILTVVDAAGYTVIRTDHPQLTVVRDGDGRRVDDPAAGDAVAESWITLVIAPDPDADLDALADAVTVAANRATTVRDDTPAMRERLAEVVLALADTDADLENVRLLEWLAERTNFVGVGYRAATADPESGATLGVWRDRTTHRPRPVTADTGVAIDRVWLPTGLLRRQFPILVRTTHDGVEHQFLGIITSAGLHQSVHEIPVVRGKAQYVLDELGYVADSYGGMATVELLQSFPLIELFAVPADELVALIRDLLGAQAARTPRFHVRPGVDGHTVSALVFMPREAYSTAVRIKVSEIIRTSHGGHESEFMTRLSQSPLAQLQLLMHVPHPVVLDDAEGRSCVARLADAVRTWDDRVRERLAVDAPSLRLLGAVSERYRDGREPADAAVDLPIAATLPADGMHVRVDARSDAEWTFTLYLCDRRAALTDVLPMLQSLGLTVVDEHPFTVDRPDGLEVGVYEFTVAPRPGLVVDDSPDLPARVADAFEQMWRGEADVDGLGELVLRAGLSARWVAMLRTYARYLAQCGFGYSLAHIAGVLGDHREATAAVVAEFEASLHPEFADADRRSVAAAHLDEQIAAILSLDADRVFSAFAALVRATLRTSFYAEADTWTRPTIAVKLATERIPQAPQPRPAYEIFVHSPLVEGVHLRFGDVARGGLRWSDRREDFRTEILGLVKAQAVKNAVIVPVGAKGGFVVRRGPATRDEAIECYRAFIASLLGLTDDLDPVTGEVIAPARVVRRDGDDPYLVVAADKGTASFSDIANEVSARRGFWLGDAFASGGSVGYDHKAMGITARGAWESVKRHFREMGVDVQTQDFTAVGVGDMSGDVFGNGMLASRHTRLIAAFDHRHVFVDPDPDPAASYAERERLFGLPRSSWADYDPTLVSAGGGVWSREVKAIPISPQMRRALGLDDDVVELAPPELLRAVLLAPVDLLFNGGIGTYVKASDETDSDVGDKANDPIRVTGAQLRVKVVGEGGNLGVTEHGRIEADLAGVRINSDAMDNSAGVDCSDHEVNIKVLLDAQIAAGTLAADDRVTLLESMTDDVADLVLADNVAQNAELGLARATADDDAELHARLLADLALDGVDLALEALPSPSRLLARRASESARGLTSPELATVMAHVKLQTKGRLLATTLPDSPLLAPLATEYFPAAVRDRFADGIAAHRLHREIVTTCLVNQIVDDGGITGLLSTRETTGADTEAAARAFVVADGVFGLTALVDAIRAQPIPAAVGDHMTRRVRGLLATASRWLLAHRPQPLAIAAETTRYADITRFAPDLAPWLRPSGADAIEAEHAAYVDAGCDGDLARTVAQITRRVHLLDVHDLADIADREPDEVGELLFAVLDHFGIDRLIAAVDELPHGDRWNLLARVALHDDLLAVLRGLTGSILAMSEPEETPREKIADWSAGRSALLQRSGASIDELTALGRWDIATLSVAVRSLRSVIG</sequence>
<dbReference type="SUPFAM" id="SSF51735">
    <property type="entry name" value="NAD(P)-binding Rossmann-fold domains"/>
    <property type="match status" value="1"/>
</dbReference>
<evidence type="ECO:0000259" key="4">
    <source>
        <dbReference type="Pfam" id="PF21076"/>
    </source>
</evidence>
<dbReference type="GO" id="GO:0004352">
    <property type="term" value="F:glutamate dehydrogenase (NAD+) activity"/>
    <property type="evidence" value="ECO:0007669"/>
    <property type="project" value="UniProtKB-EC"/>
</dbReference>
<dbReference type="InterPro" id="IPR028971">
    <property type="entry name" value="NAD-GDH_cat"/>
</dbReference>
<dbReference type="PANTHER" id="PTHR43403">
    <property type="entry name" value="NAD-SPECIFIC GLUTAMATE DEHYDROGENASE"/>
    <property type="match status" value="1"/>
</dbReference>
<dbReference type="Pfam" id="PF21075">
    <property type="entry name" value="GDH_ACT1"/>
    <property type="match status" value="1"/>
</dbReference>
<dbReference type="Pfam" id="PF05088">
    <property type="entry name" value="Bac_GDH_CD"/>
    <property type="match status" value="1"/>
</dbReference>
<evidence type="ECO:0000259" key="2">
    <source>
        <dbReference type="Pfam" id="PF21074"/>
    </source>
</evidence>
<dbReference type="Proteomes" id="UP000551501">
    <property type="component" value="Unassembled WGS sequence"/>
</dbReference>
<evidence type="ECO:0000259" key="1">
    <source>
        <dbReference type="Pfam" id="PF05088"/>
    </source>
</evidence>
<accession>A0A840F093</accession>
<dbReference type="InterPro" id="IPR049059">
    <property type="entry name" value="NAD_Glu_DH_HM1"/>
</dbReference>
<evidence type="ECO:0000259" key="3">
    <source>
        <dbReference type="Pfam" id="PF21075"/>
    </source>
</evidence>
<dbReference type="InterPro" id="IPR007780">
    <property type="entry name" value="NAD_Glu_DH_bac"/>
</dbReference>
<keyword evidence="7" id="KW-1185">Reference proteome</keyword>
<protein>
    <submittedName>
        <fullName evidence="6">Glutamate dehydrogenase</fullName>
        <ecNumber evidence="6">1.4.1.2</ecNumber>
    </submittedName>
</protein>
<evidence type="ECO:0000259" key="5">
    <source>
        <dbReference type="Pfam" id="PF21077"/>
    </source>
</evidence>
<proteinExistence type="predicted"/>
<dbReference type="Pfam" id="PF21077">
    <property type="entry name" value="GDH_ACT3"/>
    <property type="match status" value="1"/>
</dbReference>
<dbReference type="RefSeq" id="WP_183370960.1">
    <property type="nucleotide sequence ID" value="NZ_BAABHL010000040.1"/>
</dbReference>
<dbReference type="InterPro" id="IPR049062">
    <property type="entry name" value="NAD_Glu_DH_ACT2"/>
</dbReference>
<dbReference type="EC" id="1.4.1.2" evidence="6"/>
<keyword evidence="6" id="KW-0560">Oxidoreductase</keyword>
<dbReference type="SUPFAM" id="SSF53223">
    <property type="entry name" value="Aminoacid dehydrogenase-like, N-terminal domain"/>
    <property type="match status" value="1"/>
</dbReference>
<dbReference type="Pfam" id="PF21073">
    <property type="entry name" value="GDH_HM1"/>
    <property type="match status" value="1"/>
</dbReference>
<feature type="domain" description="NAD-glutamate dehydrogenase N-terminal ACT1" evidence="3">
    <location>
        <begin position="51"/>
        <end position="130"/>
    </location>
</feature>
<dbReference type="InterPro" id="IPR024727">
    <property type="entry name" value="NAD_Glu_DH_N_ACT1"/>
</dbReference>
<dbReference type="Pfam" id="PF21074">
    <property type="entry name" value="GDH_C"/>
    <property type="match status" value="1"/>
</dbReference>
<dbReference type="Pfam" id="PF21078">
    <property type="entry name" value="GDH_HM3"/>
    <property type="match status" value="1"/>
</dbReference>
<reference evidence="6 7" key="1">
    <citation type="submission" date="2020-08" db="EMBL/GenBank/DDBJ databases">
        <title>Sequencing the genomes of 1000 actinobacteria strains.</title>
        <authorList>
            <person name="Klenk H.-P."/>
        </authorList>
    </citation>
    <scope>NUCLEOTIDE SEQUENCE [LARGE SCALE GENOMIC DNA]</scope>
    <source>
        <strain evidence="6 7">DSM 45298</strain>
    </source>
</reference>
<dbReference type="InterPro" id="IPR049064">
    <property type="entry name" value="NAD_Glu_DH_ACT3"/>
</dbReference>
<dbReference type="InterPro" id="IPR049056">
    <property type="entry name" value="NAD_Glu_DH_HM3"/>
</dbReference>
<organism evidence="6 7">
    <name type="scientific">Gordonia humi</name>
    <dbReference type="NCBI Taxonomy" id="686429"/>
    <lineage>
        <taxon>Bacteria</taxon>
        <taxon>Bacillati</taxon>
        <taxon>Actinomycetota</taxon>
        <taxon>Actinomycetes</taxon>
        <taxon>Mycobacteriales</taxon>
        <taxon>Gordoniaceae</taxon>
        <taxon>Gordonia</taxon>
    </lineage>
</organism>
<dbReference type="PANTHER" id="PTHR43403:SF1">
    <property type="entry name" value="NAD-SPECIFIC GLUTAMATE DEHYDROGENASE"/>
    <property type="match status" value="1"/>
</dbReference>
<name>A0A840F093_9ACTN</name>